<keyword evidence="1" id="KW-0812">Transmembrane</keyword>
<dbReference type="InterPro" id="IPR019253">
    <property type="entry name" value="DUF2244_TM"/>
</dbReference>
<dbReference type="EMBL" id="BMZC01000004">
    <property type="protein sequence ID" value="GGZ58856.1"/>
    <property type="molecule type" value="Genomic_DNA"/>
</dbReference>
<dbReference type="AlphaFoldDB" id="A0A8H9I9D0"/>
<evidence type="ECO:0000256" key="1">
    <source>
        <dbReference type="SAM" id="Phobius"/>
    </source>
</evidence>
<dbReference type="Proteomes" id="UP000622604">
    <property type="component" value="Unassembled WGS sequence"/>
</dbReference>
<sequence>MVNLNNTNESWVLTLSPNRSANWAQTKLLIAVVAFMVLMIALAWAFVGAWLILPFAGIEVGLLWYISYRVSLFTYQQQVITISEGIIKLQAGTYRPRKSWRFIRQQTYVGLVEASGQFDCIQLRFVDDTQQVVFGEFLNQSDRLIVLAHLKAVPIQVLNDKWWQA</sequence>
<dbReference type="RefSeq" id="WP_191865722.1">
    <property type="nucleotide sequence ID" value="NZ_BMZC01000004.1"/>
</dbReference>
<name>A0A8H9I9D0_9ALTE</name>
<reference evidence="2" key="1">
    <citation type="journal article" date="2014" name="Int. J. Syst. Evol. Microbiol.">
        <title>Complete genome sequence of Corynebacterium casei LMG S-19264T (=DSM 44701T), isolated from a smear-ripened cheese.</title>
        <authorList>
            <consortium name="US DOE Joint Genome Institute (JGI-PGF)"/>
            <person name="Walter F."/>
            <person name="Albersmeier A."/>
            <person name="Kalinowski J."/>
            <person name="Ruckert C."/>
        </authorList>
    </citation>
    <scope>NUCLEOTIDE SEQUENCE</scope>
    <source>
        <strain evidence="2">KCTC 32337</strain>
    </source>
</reference>
<keyword evidence="1" id="KW-1133">Transmembrane helix</keyword>
<proteinExistence type="predicted"/>
<evidence type="ECO:0000313" key="3">
    <source>
        <dbReference type="Proteomes" id="UP000622604"/>
    </source>
</evidence>
<feature type="transmembrane region" description="Helical" evidence="1">
    <location>
        <begin position="28"/>
        <end position="45"/>
    </location>
</feature>
<gene>
    <name evidence="2" type="ORF">GCM10011274_16000</name>
</gene>
<organism evidence="2 3">
    <name type="scientific">Paraglaciecola chathamensis</name>
    <dbReference type="NCBI Taxonomy" id="368405"/>
    <lineage>
        <taxon>Bacteria</taxon>
        <taxon>Pseudomonadati</taxon>
        <taxon>Pseudomonadota</taxon>
        <taxon>Gammaproteobacteria</taxon>
        <taxon>Alteromonadales</taxon>
        <taxon>Alteromonadaceae</taxon>
        <taxon>Paraglaciecola</taxon>
    </lineage>
</organism>
<dbReference type="Pfam" id="PF10003">
    <property type="entry name" value="DUF2244"/>
    <property type="match status" value="1"/>
</dbReference>
<reference evidence="2" key="2">
    <citation type="submission" date="2020-09" db="EMBL/GenBank/DDBJ databases">
        <authorList>
            <person name="Sun Q."/>
            <person name="Kim S."/>
        </authorList>
    </citation>
    <scope>NUCLEOTIDE SEQUENCE</scope>
    <source>
        <strain evidence="2">KCTC 32337</strain>
    </source>
</reference>
<evidence type="ECO:0008006" key="4">
    <source>
        <dbReference type="Google" id="ProtNLM"/>
    </source>
</evidence>
<protein>
    <recommendedName>
        <fullName evidence="4">DUF2244 domain-containing protein</fullName>
    </recommendedName>
</protein>
<evidence type="ECO:0000313" key="2">
    <source>
        <dbReference type="EMBL" id="GGZ58856.1"/>
    </source>
</evidence>
<keyword evidence="1" id="KW-0472">Membrane</keyword>
<feature type="transmembrane region" description="Helical" evidence="1">
    <location>
        <begin position="51"/>
        <end position="68"/>
    </location>
</feature>
<accession>A0A8H9I9D0</accession>
<comment type="caution">
    <text evidence="2">The sequence shown here is derived from an EMBL/GenBank/DDBJ whole genome shotgun (WGS) entry which is preliminary data.</text>
</comment>